<accession>L1KKB8</accession>
<comment type="caution">
    <text evidence="2">The sequence shown here is derived from an EMBL/GenBank/DDBJ whole genome shotgun (WGS) entry which is preliminary data.</text>
</comment>
<dbReference type="Proteomes" id="UP000010411">
    <property type="component" value="Unassembled WGS sequence"/>
</dbReference>
<evidence type="ECO:0000313" key="3">
    <source>
        <dbReference type="Proteomes" id="UP000010411"/>
    </source>
</evidence>
<keyword evidence="3" id="KW-1185">Reference proteome</keyword>
<name>L1KKB8_9ACTN</name>
<evidence type="ECO:0000256" key="1">
    <source>
        <dbReference type="SAM" id="MobiDB-lite"/>
    </source>
</evidence>
<evidence type="ECO:0000313" key="2">
    <source>
        <dbReference type="EMBL" id="EKX61256.1"/>
    </source>
</evidence>
<feature type="region of interest" description="Disordered" evidence="1">
    <location>
        <begin position="1"/>
        <end position="46"/>
    </location>
</feature>
<feature type="compositionally biased region" description="Basic and acidic residues" evidence="1">
    <location>
        <begin position="9"/>
        <end position="18"/>
    </location>
</feature>
<gene>
    <name evidence="2" type="ORF">STRIP9103_03401</name>
</gene>
<sequence length="73" mass="7711">MTLTTEVGDGDRHARGAWDRGGSPLDQRSGERLSGGRGARLAGRRRPNSVEVAVIGVPARRSSRADPRTCPGS</sequence>
<dbReference type="PATRIC" id="fig|698759.3.peg.8030"/>
<dbReference type="EMBL" id="AEJC01000613">
    <property type="protein sequence ID" value="EKX61256.1"/>
    <property type="molecule type" value="Genomic_DNA"/>
</dbReference>
<dbReference type="AlphaFoldDB" id="L1KKB8"/>
<organism evidence="2 3">
    <name type="scientific">Streptomyces ipomoeae 91-03</name>
    <dbReference type="NCBI Taxonomy" id="698759"/>
    <lineage>
        <taxon>Bacteria</taxon>
        <taxon>Bacillati</taxon>
        <taxon>Actinomycetota</taxon>
        <taxon>Actinomycetes</taxon>
        <taxon>Kitasatosporales</taxon>
        <taxon>Streptomycetaceae</taxon>
        <taxon>Streptomyces</taxon>
    </lineage>
</organism>
<proteinExistence type="predicted"/>
<reference evidence="2 3" key="1">
    <citation type="submission" date="2012-11" db="EMBL/GenBank/DDBJ databases">
        <authorList>
            <person name="Huguet-Tapia J.C."/>
            <person name="Durkin A.S."/>
            <person name="Pettis G.S."/>
            <person name="Badger J.H."/>
        </authorList>
    </citation>
    <scope>NUCLEOTIDE SEQUENCE [LARGE SCALE GENOMIC DNA]</scope>
    <source>
        <strain evidence="2 3">91-03</strain>
    </source>
</reference>
<protein>
    <submittedName>
        <fullName evidence="2">Uncharacterized protein</fullName>
    </submittedName>
</protein>